<evidence type="ECO:0000313" key="4">
    <source>
        <dbReference type="Ensembl" id="ENSMMOP00000001440.1"/>
    </source>
</evidence>
<dbReference type="Gene3D" id="2.80.10.50">
    <property type="match status" value="1"/>
</dbReference>
<reference evidence="4" key="2">
    <citation type="submission" date="2025-09" db="UniProtKB">
        <authorList>
            <consortium name="Ensembl"/>
        </authorList>
    </citation>
    <scope>IDENTIFICATION</scope>
</reference>
<dbReference type="OMA" id="PSTHDPW"/>
<protein>
    <submittedName>
        <fullName evidence="4">Uncharacterized protein</fullName>
    </submittedName>
</protein>
<feature type="region of interest" description="Disordered" evidence="2">
    <location>
        <begin position="187"/>
        <end position="264"/>
    </location>
</feature>
<dbReference type="Pfam" id="PF00167">
    <property type="entry name" value="FGF"/>
    <property type="match status" value="1"/>
</dbReference>
<dbReference type="SMART" id="SM00442">
    <property type="entry name" value="FGF"/>
    <property type="match status" value="1"/>
</dbReference>
<dbReference type="GO" id="GO:0008083">
    <property type="term" value="F:growth factor activity"/>
    <property type="evidence" value="ECO:0007669"/>
    <property type="project" value="InterPro"/>
</dbReference>
<dbReference type="PANTHER" id="PTHR11486">
    <property type="entry name" value="FIBROBLAST GROWTH FACTOR"/>
    <property type="match status" value="1"/>
</dbReference>
<dbReference type="Ensembl" id="ENSMMOT00000001469.1">
    <property type="protein sequence ID" value="ENSMMOP00000001440.1"/>
    <property type="gene ID" value="ENSMMOG00000001207.1"/>
</dbReference>
<evidence type="ECO:0000256" key="3">
    <source>
        <dbReference type="SAM" id="SignalP"/>
    </source>
</evidence>
<feature type="chain" id="PRO_5018729825" evidence="3">
    <location>
        <begin position="29"/>
        <end position="264"/>
    </location>
</feature>
<comment type="similarity">
    <text evidence="1">Belongs to the heparin-binding growth factors family.</text>
</comment>
<name>A0A3Q4ABW7_MOLML</name>
<evidence type="ECO:0000256" key="2">
    <source>
        <dbReference type="SAM" id="MobiDB-lite"/>
    </source>
</evidence>
<feature type="compositionally biased region" description="Acidic residues" evidence="2">
    <location>
        <begin position="211"/>
        <end position="227"/>
    </location>
</feature>
<feature type="compositionally biased region" description="Polar residues" evidence="2">
    <location>
        <begin position="250"/>
        <end position="264"/>
    </location>
</feature>
<keyword evidence="3" id="KW-0732">Signal</keyword>
<keyword evidence="5" id="KW-1185">Reference proteome</keyword>
<proteinExistence type="inferred from homology"/>
<dbReference type="InterPro" id="IPR002209">
    <property type="entry name" value="Fibroblast_GF_fam"/>
</dbReference>
<reference evidence="4" key="1">
    <citation type="submission" date="2025-08" db="UniProtKB">
        <authorList>
            <consortium name="Ensembl"/>
        </authorList>
    </citation>
    <scope>IDENTIFICATION</scope>
</reference>
<dbReference type="SUPFAM" id="SSF50353">
    <property type="entry name" value="Cytokine"/>
    <property type="match status" value="1"/>
</dbReference>
<evidence type="ECO:0000256" key="1">
    <source>
        <dbReference type="ARBA" id="ARBA00007936"/>
    </source>
</evidence>
<dbReference type="STRING" id="94237.ENSMMOP00000001440"/>
<organism evidence="4 5">
    <name type="scientific">Mola mola</name>
    <name type="common">Ocean sunfish</name>
    <name type="synonym">Tetraodon mola</name>
    <dbReference type="NCBI Taxonomy" id="94237"/>
    <lineage>
        <taxon>Eukaryota</taxon>
        <taxon>Metazoa</taxon>
        <taxon>Chordata</taxon>
        <taxon>Craniata</taxon>
        <taxon>Vertebrata</taxon>
        <taxon>Euteleostomi</taxon>
        <taxon>Actinopterygii</taxon>
        <taxon>Neopterygii</taxon>
        <taxon>Teleostei</taxon>
        <taxon>Neoteleostei</taxon>
        <taxon>Acanthomorphata</taxon>
        <taxon>Eupercaria</taxon>
        <taxon>Tetraodontiformes</taxon>
        <taxon>Molidae</taxon>
        <taxon>Mola</taxon>
    </lineage>
</organism>
<feature type="signal peptide" evidence="3">
    <location>
        <begin position="1"/>
        <end position="28"/>
    </location>
</feature>
<sequence length="264" mass="29299">MDVNRSGMRDTVLALLLAVLQGFPLGETAPNLSPLVGSNWGSPRRYVHLQTSTELNNFYLEIRLDGTVRKTTVRSSYSVISLRAETRERIAILGVKSSRYLCMDLEGNPFSSHICLRDDCLFNHILLENNRDVYYSSRTGILFNLEGSRQVFSAGQNLPQTSLFLPRKNTVPLERLLLHRGKRNRVVDPSDPHSVYVGQAEEGSDSRAVPEDDADLDMEVEVEVEAGDDGRNVSRETPLAPSAHDPWNVHSPNPASPRSSGTVG</sequence>
<dbReference type="AlphaFoldDB" id="A0A3Q4ABW7"/>
<dbReference type="Proteomes" id="UP000261620">
    <property type="component" value="Unplaced"/>
</dbReference>
<accession>A0A3Q4ABW7</accession>
<dbReference type="InterPro" id="IPR008996">
    <property type="entry name" value="IL1/FGF"/>
</dbReference>
<evidence type="ECO:0000313" key="5">
    <source>
        <dbReference type="Proteomes" id="UP000261620"/>
    </source>
</evidence>